<gene>
    <name evidence="2" type="ORF">GVT53_16840</name>
</gene>
<keyword evidence="3" id="KW-1185">Reference proteome</keyword>
<feature type="domain" description="Peptidase S74" evidence="1">
    <location>
        <begin position="348"/>
        <end position="429"/>
    </location>
</feature>
<reference evidence="2 3" key="1">
    <citation type="submission" date="2020-02" db="EMBL/GenBank/DDBJ databases">
        <title>Complete genome of Muricauda sp. 501str8.</title>
        <authorList>
            <person name="Dong B."/>
            <person name="Zhu S."/>
            <person name="Yang J."/>
            <person name="Chen J."/>
        </authorList>
    </citation>
    <scope>NUCLEOTIDE SEQUENCE [LARGE SCALE GENOMIC DNA]</scope>
    <source>
        <strain evidence="2 3">501str8</strain>
    </source>
</reference>
<dbReference type="AlphaFoldDB" id="A0A6G7J649"/>
<sequence length="429" mass="47861">MERNRSTLKSYFETGKYPTQTQFAELIDSFLSIVDDDAVTGITDNGDGTYTFQLLSGSTETIDVQSLPDDIPISAIVGLQAALDDLPSQYLRKDQDGTLSGRLTVTDRINTSRIDTNSGQQLVLNAGESAGQATGQTNEYIYLNSEQGIEVNTSPDNWASGWSGRDTTKISGSEIQLKSSNTRLSPADGNSLRIDTGTGYIEVGSKNTSHCHFYTDRTNFYFNKELRVDSGIVSSYNEDLQLTRAGSSEDRFRVTTGYCISDQNFLVYGRGAQTLTMRAYSNDANTPCYMRFEKLDGTDRSYIGYGSSSNSHLYIVNQEGTDCYLMLKTNGEAEFNNNVRADNFILSSDSRLKTNIKPLEKSMNFDFVEFELKKNEGEKRYGVIAQEVEENHPELVFTDEEGMKQVKYIDLLVAKVAELEKRLAVLENN</sequence>
<name>A0A6G7J649_9FLAO</name>
<proteinExistence type="predicted"/>
<protein>
    <submittedName>
        <fullName evidence="2">Tail fiber domain-containing protein</fullName>
    </submittedName>
</protein>
<dbReference type="Proteomes" id="UP000502928">
    <property type="component" value="Chromosome"/>
</dbReference>
<organism evidence="2 3">
    <name type="scientific">Flagellimonas oceani</name>
    <dbReference type="NCBI Taxonomy" id="2698672"/>
    <lineage>
        <taxon>Bacteria</taxon>
        <taxon>Pseudomonadati</taxon>
        <taxon>Bacteroidota</taxon>
        <taxon>Flavobacteriia</taxon>
        <taxon>Flavobacteriales</taxon>
        <taxon>Flavobacteriaceae</taxon>
        <taxon>Flagellimonas</taxon>
    </lineage>
</organism>
<evidence type="ECO:0000313" key="2">
    <source>
        <dbReference type="EMBL" id="QII46276.1"/>
    </source>
</evidence>
<dbReference type="Pfam" id="PF13884">
    <property type="entry name" value="Peptidase_S74"/>
    <property type="match status" value="1"/>
</dbReference>
<dbReference type="PROSITE" id="PS51688">
    <property type="entry name" value="ICA"/>
    <property type="match status" value="1"/>
</dbReference>
<dbReference type="InterPro" id="IPR030392">
    <property type="entry name" value="S74_ICA"/>
</dbReference>
<dbReference type="RefSeq" id="WP_166249652.1">
    <property type="nucleotide sequence ID" value="NZ_CP049616.1"/>
</dbReference>
<evidence type="ECO:0000259" key="1">
    <source>
        <dbReference type="PROSITE" id="PS51688"/>
    </source>
</evidence>
<dbReference type="EMBL" id="CP049616">
    <property type="protein sequence ID" value="QII46276.1"/>
    <property type="molecule type" value="Genomic_DNA"/>
</dbReference>
<evidence type="ECO:0000313" key="3">
    <source>
        <dbReference type="Proteomes" id="UP000502928"/>
    </source>
</evidence>
<accession>A0A6G7J649</accession>
<dbReference type="KEGG" id="mut:GVT53_16840"/>